<protein>
    <submittedName>
        <fullName evidence="1">Uncharacterized protein</fullName>
    </submittedName>
</protein>
<reference evidence="1 2" key="1">
    <citation type="submission" date="2017-11" db="EMBL/GenBank/DDBJ databases">
        <title>Comparitive Functional Genomics of Dry Heat Resistant strains isolated from the Viking Spacecraft.</title>
        <authorList>
            <person name="Seuylemezian A."/>
            <person name="Cooper K."/>
            <person name="Vaishampayan P."/>
        </authorList>
    </citation>
    <scope>NUCLEOTIDE SEQUENCE [LARGE SCALE GENOMIC DNA]</scope>
    <source>
        <strain evidence="1 2">V1-29</strain>
    </source>
</reference>
<evidence type="ECO:0000313" key="2">
    <source>
        <dbReference type="Proteomes" id="UP000234748"/>
    </source>
</evidence>
<accession>A0A2N5M4Z9</accession>
<dbReference type="EMBL" id="PGUY01000040">
    <property type="protein sequence ID" value="PLT29438.1"/>
    <property type="molecule type" value="Genomic_DNA"/>
</dbReference>
<sequence length="86" mass="9580">MVTFHKSVLKASVGVQDLTRDLMLKQGIYIKPPTLSLPDKVNFVKRQHLGLMGDVRPLTSIEITHLIKNVETNTIGKELITGFAHS</sequence>
<name>A0A2N5M4Z9_9BACI</name>
<dbReference type="AlphaFoldDB" id="A0A2N5M4Z9"/>
<dbReference type="Proteomes" id="UP000234748">
    <property type="component" value="Unassembled WGS sequence"/>
</dbReference>
<comment type="caution">
    <text evidence="1">The sequence shown here is derived from an EMBL/GenBank/DDBJ whole genome shotgun (WGS) entry which is preliminary data.</text>
</comment>
<gene>
    <name evidence="1" type="ORF">CUU66_13125</name>
</gene>
<proteinExistence type="predicted"/>
<evidence type="ECO:0000313" key="1">
    <source>
        <dbReference type="EMBL" id="PLT29438.1"/>
    </source>
</evidence>
<keyword evidence="2" id="KW-1185">Reference proteome</keyword>
<organism evidence="1 2">
    <name type="scientific">Peribacillus deserti</name>
    <dbReference type="NCBI Taxonomy" id="673318"/>
    <lineage>
        <taxon>Bacteria</taxon>
        <taxon>Bacillati</taxon>
        <taxon>Bacillota</taxon>
        <taxon>Bacilli</taxon>
        <taxon>Bacillales</taxon>
        <taxon>Bacillaceae</taxon>
        <taxon>Peribacillus</taxon>
    </lineage>
</organism>